<dbReference type="PANTHER" id="PTHR30146">
    <property type="entry name" value="LACI-RELATED TRANSCRIPTIONAL REPRESSOR"/>
    <property type="match status" value="1"/>
</dbReference>
<dbReference type="CDD" id="cd01392">
    <property type="entry name" value="HTH_LacI"/>
    <property type="match status" value="1"/>
</dbReference>
<keyword evidence="3" id="KW-0804">Transcription</keyword>
<evidence type="ECO:0000256" key="2">
    <source>
        <dbReference type="ARBA" id="ARBA00023125"/>
    </source>
</evidence>
<comment type="caution">
    <text evidence="5">The sequence shown here is derived from an EMBL/GenBank/DDBJ whole genome shotgun (WGS) entry which is preliminary data.</text>
</comment>
<accession>A0ABV5NGZ1</accession>
<sequence>MVTQRDVARLAGVSVRTVSNVVNDFPHVSPQTRAQVQRVLDELDYRPNVAARSLNLGRSRLLALVLPLDVPYFTELAGHVVDQAEERGYTVLIDGTEGMAERERQILMRRDRSALFDGFIFSPIGLTGNELRRWAGDCPAVLLGELRVPGVDHVGIDDTAAARAVTAHLASLGRTRVAVIGVPHPPPADALDAPAGRETSVHRAAGYEQGLADARLPYRPELAVRVRHYQREDGRRAMEELLALPEPPDAVFCANDLLAIGAVHAVLAAGLRVPEDVAVAGFDGIEEGRYANPALTTVEPDKRRIAELAVTRLLERVEGGASEPVHLEAPWRLAVNASTAGRRSA</sequence>
<keyword evidence="6" id="KW-1185">Reference proteome</keyword>
<dbReference type="PANTHER" id="PTHR30146:SF153">
    <property type="entry name" value="LACTOSE OPERON REPRESSOR"/>
    <property type="match status" value="1"/>
</dbReference>
<keyword evidence="1" id="KW-0805">Transcription regulation</keyword>
<dbReference type="Pfam" id="PF13377">
    <property type="entry name" value="Peripla_BP_3"/>
    <property type="match status" value="1"/>
</dbReference>
<organism evidence="5 6">
    <name type="scientific">Nonomuraea salmonea</name>
    <dbReference type="NCBI Taxonomy" id="46181"/>
    <lineage>
        <taxon>Bacteria</taxon>
        <taxon>Bacillati</taxon>
        <taxon>Actinomycetota</taxon>
        <taxon>Actinomycetes</taxon>
        <taxon>Streptosporangiales</taxon>
        <taxon>Streptosporangiaceae</taxon>
        <taxon>Nonomuraea</taxon>
    </lineage>
</organism>
<dbReference type="EMBL" id="JBHMCF010000007">
    <property type="protein sequence ID" value="MFB9469291.1"/>
    <property type="molecule type" value="Genomic_DNA"/>
</dbReference>
<protein>
    <submittedName>
        <fullName evidence="5">LacI family DNA-binding transcriptional regulator</fullName>
    </submittedName>
</protein>
<dbReference type="CDD" id="cd06267">
    <property type="entry name" value="PBP1_LacI_sugar_binding-like"/>
    <property type="match status" value="1"/>
</dbReference>
<dbReference type="SMART" id="SM00354">
    <property type="entry name" value="HTH_LACI"/>
    <property type="match status" value="1"/>
</dbReference>
<feature type="domain" description="HTH lacI-type" evidence="4">
    <location>
        <begin position="2"/>
        <end position="56"/>
    </location>
</feature>
<dbReference type="Pfam" id="PF00356">
    <property type="entry name" value="LacI"/>
    <property type="match status" value="1"/>
</dbReference>
<dbReference type="Gene3D" id="1.10.260.40">
    <property type="entry name" value="lambda repressor-like DNA-binding domains"/>
    <property type="match status" value="1"/>
</dbReference>
<dbReference type="InterPro" id="IPR010982">
    <property type="entry name" value="Lambda_DNA-bd_dom_sf"/>
</dbReference>
<evidence type="ECO:0000313" key="6">
    <source>
        <dbReference type="Proteomes" id="UP001589568"/>
    </source>
</evidence>
<dbReference type="InterPro" id="IPR000843">
    <property type="entry name" value="HTH_LacI"/>
</dbReference>
<proteinExistence type="predicted"/>
<dbReference type="SUPFAM" id="SSF47413">
    <property type="entry name" value="lambda repressor-like DNA-binding domains"/>
    <property type="match status" value="1"/>
</dbReference>
<reference evidence="5 6" key="1">
    <citation type="submission" date="2024-09" db="EMBL/GenBank/DDBJ databases">
        <authorList>
            <person name="Sun Q."/>
            <person name="Mori K."/>
        </authorList>
    </citation>
    <scope>NUCLEOTIDE SEQUENCE [LARGE SCALE GENOMIC DNA]</scope>
    <source>
        <strain evidence="5 6">JCM 3324</strain>
    </source>
</reference>
<evidence type="ECO:0000256" key="3">
    <source>
        <dbReference type="ARBA" id="ARBA00023163"/>
    </source>
</evidence>
<dbReference type="RefSeq" id="WP_345405490.1">
    <property type="nucleotide sequence ID" value="NZ_BAAAXS010000001.1"/>
</dbReference>
<dbReference type="GO" id="GO:0003677">
    <property type="term" value="F:DNA binding"/>
    <property type="evidence" value="ECO:0007669"/>
    <property type="project" value="UniProtKB-KW"/>
</dbReference>
<evidence type="ECO:0000256" key="1">
    <source>
        <dbReference type="ARBA" id="ARBA00023015"/>
    </source>
</evidence>
<dbReference type="InterPro" id="IPR028082">
    <property type="entry name" value="Peripla_BP_I"/>
</dbReference>
<dbReference type="Gene3D" id="3.40.50.2300">
    <property type="match status" value="2"/>
</dbReference>
<dbReference type="SUPFAM" id="SSF53822">
    <property type="entry name" value="Periplasmic binding protein-like I"/>
    <property type="match status" value="1"/>
</dbReference>
<evidence type="ECO:0000259" key="4">
    <source>
        <dbReference type="PROSITE" id="PS50932"/>
    </source>
</evidence>
<dbReference type="InterPro" id="IPR046335">
    <property type="entry name" value="LacI/GalR-like_sensor"/>
</dbReference>
<gene>
    <name evidence="5" type="ORF">ACFFR3_07220</name>
</gene>
<dbReference type="Proteomes" id="UP001589568">
    <property type="component" value="Unassembled WGS sequence"/>
</dbReference>
<evidence type="ECO:0000313" key="5">
    <source>
        <dbReference type="EMBL" id="MFB9469291.1"/>
    </source>
</evidence>
<name>A0ABV5NGZ1_9ACTN</name>
<keyword evidence="2 5" id="KW-0238">DNA-binding</keyword>
<dbReference type="PROSITE" id="PS50932">
    <property type="entry name" value="HTH_LACI_2"/>
    <property type="match status" value="1"/>
</dbReference>